<sequence>MAKIKICDLVEFLWADEAAPEDQDSHEKFRILYEESEKITTNCKQSLFQNSRAYTKADEVSKLLYNNEQVAVLEVMLGLTSGPNSGLMFEDLKWIKPDYSADSREIILNLSNDKRHTCFAEEYFFLNPYLSDQERDQGYLDYLRNQALSITCNLSDIKSNGIDKHKLPMSSEIHQDKAFNQRPTKIKIDSIHLVVPNSIEKLPEIQKKLLKMSTENGDQFEFVCSPSLVCTYEQPTSELVGKYIRFRKYWYEYKESICNNSDSHAQLSEEYPDEDDLLQYLEWVKQILSYYENQYTHSLPAGLSHALSTKLSAQYPDIPSAIDFFYNLVRQDNGKVRIDKGYTVYNRHQPFIEMLMSGIQELRRRPYDYYSKANRMFLNEDQITENLNNLIKVPEGVVTELQVTDGKSCIDLMLQSEEPVAELAVEAKIACKNGKLCTSKEEIPKALFIQAPAYAERLNCDACVVFYILNGDLLTVTNRVCEIVKRERGWSISPRLPEKAPKRYVLRKKGGENNVDLLIDVLFVCLPSQSNTQKSRSKK</sequence>
<evidence type="ECO:0000313" key="2">
    <source>
        <dbReference type="Proteomes" id="UP000726777"/>
    </source>
</evidence>
<dbReference type="AlphaFoldDB" id="A0A9Q3U7P4"/>
<accession>A0A9Q3U7P4</accession>
<evidence type="ECO:0000313" key="1">
    <source>
        <dbReference type="EMBL" id="MCC3803844.1"/>
    </source>
</evidence>
<dbReference type="Proteomes" id="UP000726777">
    <property type="component" value="Unassembled WGS sequence"/>
</dbReference>
<gene>
    <name evidence="1" type="ORF">IB292_02220</name>
</gene>
<dbReference type="RefSeq" id="WP_228085518.1">
    <property type="nucleotide sequence ID" value="NZ_JACVHL010000002.1"/>
</dbReference>
<name>A0A9Q3U7P4_VIBPH</name>
<proteinExistence type="predicted"/>
<organism evidence="1 2">
    <name type="scientific">Vibrio parahaemolyticus</name>
    <dbReference type="NCBI Taxonomy" id="670"/>
    <lineage>
        <taxon>Bacteria</taxon>
        <taxon>Pseudomonadati</taxon>
        <taxon>Pseudomonadota</taxon>
        <taxon>Gammaproteobacteria</taxon>
        <taxon>Vibrionales</taxon>
        <taxon>Vibrionaceae</taxon>
        <taxon>Vibrio</taxon>
    </lineage>
</organism>
<comment type="caution">
    <text evidence="1">The sequence shown here is derived from an EMBL/GenBank/DDBJ whole genome shotgun (WGS) entry which is preliminary data.</text>
</comment>
<dbReference type="EMBL" id="JACVHL010000002">
    <property type="protein sequence ID" value="MCC3803844.1"/>
    <property type="molecule type" value="Genomic_DNA"/>
</dbReference>
<protein>
    <submittedName>
        <fullName evidence="1">Uncharacterized protein</fullName>
    </submittedName>
</protein>
<reference evidence="1" key="1">
    <citation type="submission" date="2020-09" db="EMBL/GenBank/DDBJ databases">
        <title>Genome sequence of Vibrio parahaemolyticus isolates.</title>
        <authorList>
            <person name="Hammerl J.A."/>
            <person name="Strauch E."/>
        </authorList>
    </citation>
    <scope>NUCLEOTIDE SEQUENCE</scope>
    <source>
        <strain evidence="1">17-VB00146</strain>
    </source>
</reference>